<name>A0A085JH62_9GAMM</name>
<dbReference type="EC" id="1.1.1.100" evidence="3"/>
<evidence type="ECO:0000313" key="3">
    <source>
        <dbReference type="EMBL" id="KFD19808.1"/>
    </source>
</evidence>
<dbReference type="PROSITE" id="PS00061">
    <property type="entry name" value="ADH_SHORT"/>
    <property type="match status" value="1"/>
</dbReference>
<dbReference type="Pfam" id="PF13561">
    <property type="entry name" value="adh_short_C2"/>
    <property type="match status" value="1"/>
</dbReference>
<organism evidence="3 4">
    <name type="scientific">Tatumella ptyseos ATCC 33301</name>
    <dbReference type="NCBI Taxonomy" id="1005995"/>
    <lineage>
        <taxon>Bacteria</taxon>
        <taxon>Pseudomonadati</taxon>
        <taxon>Pseudomonadota</taxon>
        <taxon>Gammaproteobacteria</taxon>
        <taxon>Enterobacterales</taxon>
        <taxon>Erwiniaceae</taxon>
        <taxon>Tatumella</taxon>
    </lineage>
</organism>
<dbReference type="Gene3D" id="3.40.50.720">
    <property type="entry name" value="NAD(P)-binding Rossmann-like Domain"/>
    <property type="match status" value="1"/>
</dbReference>
<proteinExistence type="inferred from homology"/>
<evidence type="ECO:0000256" key="1">
    <source>
        <dbReference type="ARBA" id="ARBA00006484"/>
    </source>
</evidence>
<dbReference type="FunFam" id="3.40.50.720:FF:000084">
    <property type="entry name" value="Short-chain dehydrogenase reductase"/>
    <property type="match status" value="1"/>
</dbReference>
<evidence type="ECO:0000313" key="4">
    <source>
        <dbReference type="Proteomes" id="UP000028602"/>
    </source>
</evidence>
<dbReference type="PRINTS" id="PR00081">
    <property type="entry name" value="GDHRDH"/>
</dbReference>
<evidence type="ECO:0000256" key="2">
    <source>
        <dbReference type="ARBA" id="ARBA00023002"/>
    </source>
</evidence>
<reference evidence="3 4" key="1">
    <citation type="submission" date="2014-05" db="EMBL/GenBank/DDBJ databases">
        <title>ATOL: Assembling a taxonomically balanced genome-scale reconstruction of the evolutionary history of the Enterobacteriaceae.</title>
        <authorList>
            <person name="Plunkett G.III."/>
            <person name="Neeno-Eckwall E.C."/>
            <person name="Glasner J.D."/>
            <person name="Perna N.T."/>
        </authorList>
    </citation>
    <scope>NUCLEOTIDE SEQUENCE [LARGE SCALE GENOMIC DNA]</scope>
    <source>
        <strain evidence="3 4">ATCC 33301</strain>
    </source>
</reference>
<dbReference type="Proteomes" id="UP000028602">
    <property type="component" value="Unassembled WGS sequence"/>
</dbReference>
<comment type="caution">
    <text evidence="3">The sequence shown here is derived from an EMBL/GenBank/DDBJ whole genome shotgun (WGS) entry which is preliminary data.</text>
</comment>
<dbReference type="InterPro" id="IPR051122">
    <property type="entry name" value="SDR_DHRS6-like"/>
</dbReference>
<dbReference type="AlphaFoldDB" id="A0A085JH62"/>
<dbReference type="PANTHER" id="PTHR43477:SF1">
    <property type="entry name" value="DIHYDROANTICAPSIN 7-DEHYDROGENASE"/>
    <property type="match status" value="1"/>
</dbReference>
<keyword evidence="2 3" id="KW-0560">Oxidoreductase</keyword>
<dbReference type="InterPro" id="IPR002347">
    <property type="entry name" value="SDR_fam"/>
</dbReference>
<protein>
    <submittedName>
        <fullName evidence="3">3-oxoacyl-[acyl-carrier protein] reductase</fullName>
        <ecNumber evidence="3">1.1.1.100</ecNumber>
    </submittedName>
</protein>
<gene>
    <name evidence="3" type="ORF">GTPT_1740</name>
</gene>
<dbReference type="PANTHER" id="PTHR43477">
    <property type="entry name" value="DIHYDROANTICAPSIN 7-DEHYDROGENASE"/>
    <property type="match status" value="1"/>
</dbReference>
<dbReference type="InterPro" id="IPR020904">
    <property type="entry name" value="Sc_DH/Rdtase_CS"/>
</dbReference>
<dbReference type="OrthoDB" id="9803333at2"/>
<dbReference type="eggNOG" id="COG1028">
    <property type="taxonomic scope" value="Bacteria"/>
</dbReference>
<dbReference type="EMBL" id="JMPR01000028">
    <property type="protein sequence ID" value="KFD19808.1"/>
    <property type="molecule type" value="Genomic_DNA"/>
</dbReference>
<sequence length="246" mass="26176">MRRFEGKRILITGGTNGMGLAGALRIVKEGGQVAITGLHQQRLQQAKKILPDTSLILKNDAGCEADSSALRDSILQWGMLDGLWLNAGFAEIGSPESVTAETFNRMMNTNVRGPMLQLSALSGSLNTHSSVLVTSSSSVYEGAAMTSLYAATKGAVIAMVKSWASALAERQIRANTLVPGPIETNFRHFLPEESRQNFESSVVSQVPLGRIGTAEEAAAVALFLLSDDSSFVTGSQYAVDGGLIHY</sequence>
<dbReference type="RefSeq" id="WP_025903366.1">
    <property type="nucleotide sequence ID" value="NZ_ATMJ01000020.1"/>
</dbReference>
<dbReference type="GO" id="GO:0004316">
    <property type="term" value="F:3-oxoacyl-[acyl-carrier-protein] reductase (NADPH) activity"/>
    <property type="evidence" value="ECO:0007669"/>
    <property type="project" value="UniProtKB-EC"/>
</dbReference>
<dbReference type="CDD" id="cd05233">
    <property type="entry name" value="SDR_c"/>
    <property type="match status" value="1"/>
</dbReference>
<keyword evidence="4" id="KW-1185">Reference proteome</keyword>
<comment type="similarity">
    <text evidence="1">Belongs to the short-chain dehydrogenases/reductases (SDR) family.</text>
</comment>
<dbReference type="InterPro" id="IPR036291">
    <property type="entry name" value="NAD(P)-bd_dom_sf"/>
</dbReference>
<dbReference type="SUPFAM" id="SSF51735">
    <property type="entry name" value="NAD(P)-binding Rossmann-fold domains"/>
    <property type="match status" value="1"/>
</dbReference>
<accession>A0A085JH62</accession>